<dbReference type="Pfam" id="PF02774">
    <property type="entry name" value="Semialdhyde_dhC"/>
    <property type="match status" value="1"/>
</dbReference>
<dbReference type="Proteomes" id="UP000240400">
    <property type="component" value="Unassembled WGS sequence"/>
</dbReference>
<evidence type="ECO:0000313" key="3">
    <source>
        <dbReference type="EMBL" id="PTK44986.1"/>
    </source>
</evidence>
<dbReference type="PANTHER" id="PTHR46278">
    <property type="entry name" value="DEHYDROGENASE, PUTATIVE-RELATED"/>
    <property type="match status" value="1"/>
</dbReference>
<gene>
    <name evidence="3" type="ORF">BUZ61_16590</name>
</gene>
<comment type="caution">
    <text evidence="3">The sequence shown here is derived from an EMBL/GenBank/DDBJ whole genome shotgun (WGS) entry which is preliminary data.</text>
</comment>
<dbReference type="Gene3D" id="3.40.50.720">
    <property type="entry name" value="NAD(P)-binding Rossmann-like Domain"/>
    <property type="match status" value="1"/>
</dbReference>
<reference evidence="3 4" key="1">
    <citation type="journal article" date="2016" name="Front. Microbiol.">
        <title>Comprehensive Phylogenetic Analysis of Bovine Non-aureus Staphylococci Species Based on Whole-Genome Sequencing.</title>
        <authorList>
            <person name="Naushad S."/>
            <person name="Barkema H.W."/>
            <person name="Luby C."/>
            <person name="Condas L.A."/>
            <person name="Nobrega D.B."/>
            <person name="Carson D.A."/>
            <person name="De Buck J."/>
        </authorList>
    </citation>
    <scope>NUCLEOTIDE SEQUENCE [LARGE SCALE GENOMIC DNA]</scope>
    <source>
        <strain evidence="3 4">SNUC 4337</strain>
    </source>
</reference>
<dbReference type="EMBL" id="PZHR01000670">
    <property type="protein sequence ID" value="PTK44986.1"/>
    <property type="molecule type" value="Genomic_DNA"/>
</dbReference>
<protein>
    <submittedName>
        <fullName evidence="3">Aspartate-semialdehyde dehydrogenase</fullName>
    </submittedName>
</protein>
<dbReference type="GO" id="GO:0016620">
    <property type="term" value="F:oxidoreductase activity, acting on the aldehyde or oxo group of donors, NAD or NADP as acceptor"/>
    <property type="evidence" value="ECO:0007669"/>
    <property type="project" value="InterPro"/>
</dbReference>
<sequence>VLVDNPENNEYPLAVYSTGKDEVFVGRIRKDDSLDNTFHIWVTSDNLLKGAALNTVQILEQVLSMKGVS</sequence>
<accession>A0A2T4S5Q9</accession>
<dbReference type="Gene3D" id="3.30.360.10">
    <property type="entry name" value="Dihydrodipicolinate Reductase, domain 2"/>
    <property type="match status" value="1"/>
</dbReference>
<dbReference type="RefSeq" id="WP_275128236.1">
    <property type="nucleotide sequence ID" value="NZ_PZHR01000670.1"/>
</dbReference>
<comment type="similarity">
    <text evidence="1">Belongs to the aspartate-semialdehyde dehydrogenase family.</text>
</comment>
<name>A0A2T4S5Q9_9STAP</name>
<dbReference type="PANTHER" id="PTHR46278:SF2">
    <property type="entry name" value="ASPARTATE-SEMIALDEHYDE DEHYDROGENASE"/>
    <property type="match status" value="1"/>
</dbReference>
<evidence type="ECO:0000313" key="4">
    <source>
        <dbReference type="Proteomes" id="UP000240400"/>
    </source>
</evidence>
<dbReference type="GO" id="GO:0008652">
    <property type="term" value="P:amino acid biosynthetic process"/>
    <property type="evidence" value="ECO:0007669"/>
    <property type="project" value="InterPro"/>
</dbReference>
<dbReference type="AlphaFoldDB" id="A0A2T4S5Q9"/>
<evidence type="ECO:0000256" key="1">
    <source>
        <dbReference type="ARBA" id="ARBA00010584"/>
    </source>
</evidence>
<proteinExistence type="inferred from homology"/>
<feature type="non-terminal residue" evidence="3">
    <location>
        <position position="1"/>
    </location>
</feature>
<dbReference type="InterPro" id="IPR012280">
    <property type="entry name" value="Semialdhyde_DH_dimer_dom"/>
</dbReference>
<evidence type="ECO:0000259" key="2">
    <source>
        <dbReference type="Pfam" id="PF02774"/>
    </source>
</evidence>
<feature type="domain" description="Semialdehyde dehydrogenase dimerisation" evidence="2">
    <location>
        <begin position="2"/>
        <end position="49"/>
    </location>
</feature>
<dbReference type="GO" id="GO:0046983">
    <property type="term" value="F:protein dimerization activity"/>
    <property type="evidence" value="ECO:0007669"/>
    <property type="project" value="InterPro"/>
</dbReference>
<organism evidence="3 4">
    <name type="scientific">Staphylococcus nepalensis</name>
    <dbReference type="NCBI Taxonomy" id="214473"/>
    <lineage>
        <taxon>Bacteria</taxon>
        <taxon>Bacillati</taxon>
        <taxon>Bacillota</taxon>
        <taxon>Bacilli</taxon>
        <taxon>Bacillales</taxon>
        <taxon>Staphylococcaceae</taxon>
        <taxon>Staphylococcus</taxon>
    </lineage>
</organism>
<dbReference type="SUPFAM" id="SSF55347">
    <property type="entry name" value="Glyceraldehyde-3-phosphate dehydrogenase-like, C-terminal domain"/>
    <property type="match status" value="1"/>
</dbReference>